<name>A0A9W7BIB2_9STRA</name>
<dbReference type="Pfam" id="PF01852">
    <property type="entry name" value="START"/>
    <property type="match status" value="1"/>
</dbReference>
<sequence length="275" mass="31271">MARCRGEPLVKDQWPVFERCEESLGDGGDTGWKALESTSEEVEMSMHYFPPKKRKRSVATGKAVGVVDCSVEEVAAWVINFCSNEWMRMNEEGGNPATLELREKARVNEGTFATVKKMPFFLDNREFVFRMIWRSEEGKVLIAIESVDDKIDYGAKLKKTRAFMRGMYVLEDLPVRGGVEQCRVAFVQKIDAGGFLPTWLVDKKVLKSLAIVQQAIEEFRQVGLESRATEIEEPVEECAWFFTGVGFLLTSLCSLLFLLYGVTLKEQYLLMSFLV</sequence>
<keyword evidence="1" id="KW-1133">Transmembrane helix</keyword>
<dbReference type="InterPro" id="IPR002913">
    <property type="entry name" value="START_lipid-bd_dom"/>
</dbReference>
<dbReference type="Proteomes" id="UP001162640">
    <property type="component" value="Unassembled WGS sequence"/>
</dbReference>
<feature type="transmembrane region" description="Helical" evidence="1">
    <location>
        <begin position="239"/>
        <end position="262"/>
    </location>
</feature>
<evidence type="ECO:0000259" key="2">
    <source>
        <dbReference type="PROSITE" id="PS50848"/>
    </source>
</evidence>
<evidence type="ECO:0000313" key="4">
    <source>
        <dbReference type="Proteomes" id="UP001162640"/>
    </source>
</evidence>
<gene>
    <name evidence="3" type="ORF">TL16_g11144</name>
</gene>
<dbReference type="PROSITE" id="PS50848">
    <property type="entry name" value="START"/>
    <property type="match status" value="1"/>
</dbReference>
<dbReference type="SUPFAM" id="SSF55961">
    <property type="entry name" value="Bet v1-like"/>
    <property type="match status" value="1"/>
</dbReference>
<keyword evidence="1" id="KW-0812">Transmembrane</keyword>
<dbReference type="InterPro" id="IPR023393">
    <property type="entry name" value="START-like_dom_sf"/>
</dbReference>
<keyword evidence="1" id="KW-0472">Membrane</keyword>
<dbReference type="GO" id="GO:0008289">
    <property type="term" value="F:lipid binding"/>
    <property type="evidence" value="ECO:0007669"/>
    <property type="project" value="InterPro"/>
</dbReference>
<protein>
    <recommendedName>
        <fullName evidence="2">START domain-containing protein</fullName>
    </recommendedName>
</protein>
<dbReference type="EMBL" id="BLQM01000411">
    <property type="protein sequence ID" value="GMH88395.1"/>
    <property type="molecule type" value="Genomic_DNA"/>
</dbReference>
<comment type="caution">
    <text evidence="3">The sequence shown here is derived from an EMBL/GenBank/DDBJ whole genome shotgun (WGS) entry which is preliminary data.</text>
</comment>
<accession>A0A9W7BIB2</accession>
<dbReference type="AlphaFoldDB" id="A0A9W7BIB2"/>
<feature type="domain" description="START" evidence="2">
    <location>
        <begin position="29"/>
        <end position="202"/>
    </location>
</feature>
<proteinExistence type="predicted"/>
<evidence type="ECO:0000313" key="3">
    <source>
        <dbReference type="EMBL" id="GMH88395.1"/>
    </source>
</evidence>
<organism evidence="3 4">
    <name type="scientific">Triparma laevis f. inornata</name>
    <dbReference type="NCBI Taxonomy" id="1714386"/>
    <lineage>
        <taxon>Eukaryota</taxon>
        <taxon>Sar</taxon>
        <taxon>Stramenopiles</taxon>
        <taxon>Ochrophyta</taxon>
        <taxon>Bolidophyceae</taxon>
        <taxon>Parmales</taxon>
        <taxon>Triparmaceae</taxon>
        <taxon>Triparma</taxon>
    </lineage>
</organism>
<evidence type="ECO:0000256" key="1">
    <source>
        <dbReference type="SAM" id="Phobius"/>
    </source>
</evidence>
<reference evidence="4" key="1">
    <citation type="journal article" date="2023" name="Commun. Biol.">
        <title>Genome analysis of Parmales, the sister group of diatoms, reveals the evolutionary specialization of diatoms from phago-mixotrophs to photoautotrophs.</title>
        <authorList>
            <person name="Ban H."/>
            <person name="Sato S."/>
            <person name="Yoshikawa S."/>
            <person name="Yamada K."/>
            <person name="Nakamura Y."/>
            <person name="Ichinomiya M."/>
            <person name="Sato N."/>
            <person name="Blanc-Mathieu R."/>
            <person name="Endo H."/>
            <person name="Kuwata A."/>
            <person name="Ogata H."/>
        </authorList>
    </citation>
    <scope>NUCLEOTIDE SEQUENCE [LARGE SCALE GENOMIC DNA]</scope>
</reference>
<dbReference type="Gene3D" id="3.30.530.20">
    <property type="match status" value="1"/>
</dbReference>